<feature type="non-terminal residue" evidence="2">
    <location>
        <position position="1"/>
    </location>
</feature>
<evidence type="ECO:0000256" key="1">
    <source>
        <dbReference type="SAM" id="MobiDB-lite"/>
    </source>
</evidence>
<dbReference type="OrthoDB" id="3531694at2759"/>
<evidence type="ECO:0000313" key="3">
    <source>
        <dbReference type="Proteomes" id="UP000249402"/>
    </source>
</evidence>
<feature type="compositionally biased region" description="Basic residues" evidence="1">
    <location>
        <begin position="46"/>
        <end position="57"/>
    </location>
</feature>
<dbReference type="AlphaFoldDB" id="A0A395GHT0"/>
<dbReference type="VEuPathDB" id="FungiDB:BO80DRAFT_370028"/>
<feature type="compositionally biased region" description="Basic and acidic residues" evidence="1">
    <location>
        <begin position="13"/>
        <end position="24"/>
    </location>
</feature>
<organism evidence="2 3">
    <name type="scientific">Aspergillus ibericus CBS 121593</name>
    <dbReference type="NCBI Taxonomy" id="1448316"/>
    <lineage>
        <taxon>Eukaryota</taxon>
        <taxon>Fungi</taxon>
        <taxon>Dikarya</taxon>
        <taxon>Ascomycota</taxon>
        <taxon>Pezizomycotina</taxon>
        <taxon>Eurotiomycetes</taxon>
        <taxon>Eurotiomycetidae</taxon>
        <taxon>Eurotiales</taxon>
        <taxon>Aspergillaceae</taxon>
        <taxon>Aspergillus</taxon>
        <taxon>Aspergillus subgen. Circumdati</taxon>
    </lineage>
</organism>
<evidence type="ECO:0000313" key="2">
    <source>
        <dbReference type="EMBL" id="RAK94930.1"/>
    </source>
</evidence>
<gene>
    <name evidence="2" type="ORF">BO80DRAFT_370028</name>
</gene>
<dbReference type="EMBL" id="KZ824511">
    <property type="protein sequence ID" value="RAK94930.1"/>
    <property type="molecule type" value="Genomic_DNA"/>
</dbReference>
<feature type="region of interest" description="Disordered" evidence="1">
    <location>
        <begin position="1"/>
        <end position="63"/>
    </location>
</feature>
<feature type="compositionally biased region" description="Basic and acidic residues" evidence="1">
    <location>
        <begin position="35"/>
        <end position="45"/>
    </location>
</feature>
<dbReference type="Proteomes" id="UP000249402">
    <property type="component" value="Unassembled WGS sequence"/>
</dbReference>
<proteinExistence type="predicted"/>
<dbReference type="RefSeq" id="XP_025569258.1">
    <property type="nucleotide sequence ID" value="XM_025716429.1"/>
</dbReference>
<dbReference type="GeneID" id="37221294"/>
<sequence>QDPSIKYASIEGTEFHQSHKDQTDTKGMLSTIFSDQERKRVEKTSARRRNSKSRYKQKAPAES</sequence>
<protein>
    <submittedName>
        <fullName evidence="2">Uncharacterized protein</fullName>
    </submittedName>
</protein>
<reference evidence="2 3" key="1">
    <citation type="submission" date="2018-02" db="EMBL/GenBank/DDBJ databases">
        <title>The genomes of Aspergillus section Nigri reveals drivers in fungal speciation.</title>
        <authorList>
            <consortium name="DOE Joint Genome Institute"/>
            <person name="Vesth T.C."/>
            <person name="Nybo J."/>
            <person name="Theobald S."/>
            <person name="Brandl J."/>
            <person name="Frisvad J.C."/>
            <person name="Nielsen K.F."/>
            <person name="Lyhne E.K."/>
            <person name="Kogle M.E."/>
            <person name="Kuo A."/>
            <person name="Riley R."/>
            <person name="Clum A."/>
            <person name="Nolan M."/>
            <person name="Lipzen A."/>
            <person name="Salamov A."/>
            <person name="Henrissat B."/>
            <person name="Wiebenga A."/>
            <person name="De vries R.P."/>
            <person name="Grigoriev I.V."/>
            <person name="Mortensen U.H."/>
            <person name="Andersen M.R."/>
            <person name="Baker S.E."/>
        </authorList>
    </citation>
    <scope>NUCLEOTIDE SEQUENCE [LARGE SCALE GENOMIC DNA]</scope>
    <source>
        <strain evidence="2 3">CBS 121593</strain>
    </source>
</reference>
<accession>A0A395GHT0</accession>
<name>A0A395GHT0_9EURO</name>
<keyword evidence="3" id="KW-1185">Reference proteome</keyword>